<keyword evidence="1" id="KW-0812">Transmembrane</keyword>
<dbReference type="EMBL" id="AB609751">
    <property type="protein sequence ID" value="BBE38725.1"/>
    <property type="molecule type" value="Genomic_DNA"/>
</dbReference>
<reference evidence="2" key="1">
    <citation type="submission" date="2011-01" db="EMBL/GenBank/DDBJ databases">
        <title>Evolutionary Significance of Chromosomal Super-Integrons in Vibrio vulnificus Strains.</title>
        <authorList>
            <person name="Shu H.Y."/>
            <person name="Wu K.M."/>
            <person name="Liu T.T."/>
            <person name="Liu Y.M."/>
            <person name="Liao T.L."/>
            <person name="Hor L.I."/>
            <person name="Tsai S.F."/>
            <person name="Chen C.Y."/>
        </authorList>
    </citation>
    <scope>NUCLEOTIDE SEQUENCE</scope>
    <source>
        <strain evidence="2">CECT4999</strain>
    </source>
</reference>
<organism evidence="2">
    <name type="scientific">Vibrio vulnificus</name>
    <dbReference type="NCBI Taxonomy" id="672"/>
    <lineage>
        <taxon>Bacteria</taxon>
        <taxon>Pseudomonadati</taxon>
        <taxon>Pseudomonadota</taxon>
        <taxon>Gammaproteobacteria</taxon>
        <taxon>Vibrionales</taxon>
        <taxon>Vibrionaceae</taxon>
        <taxon>Vibrio</taxon>
    </lineage>
</organism>
<protein>
    <submittedName>
        <fullName evidence="2">Uncharacterized protein</fullName>
    </submittedName>
</protein>
<name>A0A6S4QB31_VIBVL</name>
<sequence length="177" mass="20764">MTLTDFASLSTIVASLIAVYTLCTWRKHQMYSMHLELLLSLEDQYESLIKGYISVYRTYDNLAACVQLRRASPETSFRPEFINLVAELNNDLSSNTQKLRIVDYEKTLSKVLRLNLIKEKPFIIPERINELFNESLTWPDEFNFSERKTELKDLFEEEFSIILELGIDHIRASRKNC</sequence>
<keyword evidence="1" id="KW-1133">Transmembrane helix</keyword>
<accession>A0A6S4QB31</accession>
<evidence type="ECO:0000256" key="1">
    <source>
        <dbReference type="SAM" id="Phobius"/>
    </source>
</evidence>
<keyword evidence="1" id="KW-0472">Membrane</keyword>
<dbReference type="AlphaFoldDB" id="A0A6S4QB31"/>
<feature type="transmembrane region" description="Helical" evidence="1">
    <location>
        <begin position="6"/>
        <end position="25"/>
    </location>
</feature>
<dbReference type="RefSeq" id="WP_130711842.1">
    <property type="nucleotide sequence ID" value="NZ_CP014636.1"/>
</dbReference>
<proteinExistence type="predicted"/>
<evidence type="ECO:0000313" key="2">
    <source>
        <dbReference type="EMBL" id="BBE38725.1"/>
    </source>
</evidence>